<feature type="domain" description="Cell envelope-related transcriptional attenuator" evidence="4">
    <location>
        <begin position="108"/>
        <end position="250"/>
    </location>
</feature>
<dbReference type="PANTHER" id="PTHR33392:SF6">
    <property type="entry name" value="POLYISOPRENYL-TEICHOIC ACID--PEPTIDOGLYCAN TEICHOIC ACID TRANSFERASE TAGU"/>
    <property type="match status" value="1"/>
</dbReference>
<evidence type="ECO:0000313" key="5">
    <source>
        <dbReference type="EMBL" id="RMB61883.1"/>
    </source>
</evidence>
<comment type="caution">
    <text evidence="5">The sequence shown here is derived from an EMBL/GenBank/DDBJ whole genome shotgun (WGS) entry which is preliminary data.</text>
</comment>
<keyword evidence="3" id="KW-1133">Transmembrane helix</keyword>
<dbReference type="Gene3D" id="3.40.630.190">
    <property type="entry name" value="LCP protein"/>
    <property type="match status" value="1"/>
</dbReference>
<evidence type="ECO:0000256" key="2">
    <source>
        <dbReference type="SAM" id="MobiDB-lite"/>
    </source>
</evidence>
<reference evidence="5 6" key="1">
    <citation type="submission" date="2018-10" db="EMBL/GenBank/DDBJ databases">
        <title>Tessaracoccus antarcticuss sp. nov., isolated from sediment.</title>
        <authorList>
            <person name="Zhou L.Y."/>
            <person name="Du Z.J."/>
        </authorList>
    </citation>
    <scope>NUCLEOTIDE SEQUENCE [LARGE SCALE GENOMIC DNA]</scope>
    <source>
        <strain evidence="5 6">JDX10</strain>
    </source>
</reference>
<dbReference type="Pfam" id="PF03816">
    <property type="entry name" value="LytR_cpsA_psr"/>
    <property type="match status" value="1"/>
</dbReference>
<dbReference type="OrthoDB" id="9782542at2"/>
<dbReference type="AlphaFoldDB" id="A0A3M0GJS8"/>
<dbReference type="PANTHER" id="PTHR33392">
    <property type="entry name" value="POLYISOPRENYL-TEICHOIC ACID--PEPTIDOGLYCAN TEICHOIC ACID TRANSFERASE TAGU"/>
    <property type="match status" value="1"/>
</dbReference>
<dbReference type="InterPro" id="IPR050922">
    <property type="entry name" value="LytR/CpsA/Psr_CW_biosynth"/>
</dbReference>
<keyword evidence="3" id="KW-0472">Membrane</keyword>
<evidence type="ECO:0000256" key="1">
    <source>
        <dbReference type="ARBA" id="ARBA00006068"/>
    </source>
</evidence>
<keyword evidence="6" id="KW-1185">Reference proteome</keyword>
<evidence type="ECO:0000259" key="4">
    <source>
        <dbReference type="Pfam" id="PF03816"/>
    </source>
</evidence>
<evidence type="ECO:0000256" key="3">
    <source>
        <dbReference type="SAM" id="Phobius"/>
    </source>
</evidence>
<accession>A0A3M0GJS8</accession>
<organism evidence="5 6">
    <name type="scientific">Tessaracoccus antarcticus</name>
    <dbReference type="NCBI Taxonomy" id="2479848"/>
    <lineage>
        <taxon>Bacteria</taxon>
        <taxon>Bacillati</taxon>
        <taxon>Actinomycetota</taxon>
        <taxon>Actinomycetes</taxon>
        <taxon>Propionibacteriales</taxon>
        <taxon>Propionibacteriaceae</taxon>
        <taxon>Tessaracoccus</taxon>
    </lineage>
</organism>
<evidence type="ECO:0000313" key="6">
    <source>
        <dbReference type="Proteomes" id="UP000275256"/>
    </source>
</evidence>
<keyword evidence="3" id="KW-0812">Transmembrane</keyword>
<protein>
    <submittedName>
        <fullName evidence="5">LytR family transcriptional regulator</fullName>
    </submittedName>
</protein>
<comment type="similarity">
    <text evidence="1">Belongs to the LytR/CpsA/Psr (LCP) family.</text>
</comment>
<feature type="transmembrane region" description="Helical" evidence="3">
    <location>
        <begin position="28"/>
        <end position="51"/>
    </location>
</feature>
<feature type="region of interest" description="Disordered" evidence="2">
    <location>
        <begin position="65"/>
        <end position="93"/>
    </location>
</feature>
<proteinExistence type="inferred from homology"/>
<gene>
    <name evidence="5" type="ORF">EAX62_04595</name>
</gene>
<dbReference type="RefSeq" id="WP_121900431.1">
    <property type="nucleotide sequence ID" value="NZ_REFW01000001.1"/>
</dbReference>
<dbReference type="NCBIfam" id="TIGR00350">
    <property type="entry name" value="lytR_cpsA_psr"/>
    <property type="match status" value="1"/>
</dbReference>
<sequence length="345" mass="37675">MTDDTFFRGEDEQPAKGKRRKKRLRERWLLLSIVGVLGVALLVAAAFAGYYGKAAKDALDSIDREPTLMPTSTENRPQPVPTKEGESNPPLNFVLMGTDARNPDERGRSDVLMVMHIPGDRKQAYLISLPRDYWVDIPGRGNAKINAAYSWGGPALTVETVEQLLDIPIDHTAIINFEGFMSVIDALGGVTVVNRHVSSSDGFDFPKGPVELTGESALRFVRERKNLPNGDFDRAERQRDVLKAIVSKLTSRGVLTNPGMFRDAVTTLGPNFTVDTGLDNNTIINLGLGMRINGGDDIKSLMAPTAGFGTSADKQSYVKVDGKKLDELATALRTDTMAEYYAANG</sequence>
<dbReference type="InterPro" id="IPR004474">
    <property type="entry name" value="LytR_CpsA_psr"/>
</dbReference>
<name>A0A3M0GJS8_9ACTN</name>
<dbReference type="EMBL" id="REFW01000001">
    <property type="protein sequence ID" value="RMB61883.1"/>
    <property type="molecule type" value="Genomic_DNA"/>
</dbReference>
<dbReference type="Proteomes" id="UP000275256">
    <property type="component" value="Unassembled WGS sequence"/>
</dbReference>